<dbReference type="GO" id="GO:0051539">
    <property type="term" value="F:4 iron, 4 sulfur cluster binding"/>
    <property type="evidence" value="ECO:0007669"/>
    <property type="project" value="UniProtKB-KW"/>
</dbReference>
<dbReference type="InterPro" id="IPR058240">
    <property type="entry name" value="rSAM_sf"/>
</dbReference>
<dbReference type="InterPro" id="IPR034457">
    <property type="entry name" value="Organic_radical-activating"/>
</dbReference>
<sequence length="148" mass="16498">EITNLLIPGKNDSDKELSEMCGWIMRNLGADVPLHFSAFHPDWKMLDIARTPIETLSRAREIALEKGLHYVYTGNVHDVAGSSSYCHKCGQRLIERDGYELGCWAMDEDGCCRTCGTPVPGVFESEAGHWGARRKAVFINDIIGDNQV</sequence>
<keyword evidence="7" id="KW-0670">Pyruvate</keyword>
<gene>
    <name evidence="7" type="ORF">MNBD_GAMMA11-515</name>
</gene>
<feature type="non-terminal residue" evidence="7">
    <location>
        <position position="1"/>
    </location>
</feature>
<name>A0A3B0X873_9ZZZZ</name>
<keyword evidence="4" id="KW-0479">Metal-binding</keyword>
<protein>
    <submittedName>
        <fullName evidence="7">COG1180: Radical SAM, Pyruvate-formate lyase-activating enzyme like</fullName>
    </submittedName>
</protein>
<organism evidence="7">
    <name type="scientific">hydrothermal vent metagenome</name>
    <dbReference type="NCBI Taxonomy" id="652676"/>
    <lineage>
        <taxon>unclassified sequences</taxon>
        <taxon>metagenomes</taxon>
        <taxon>ecological metagenomes</taxon>
    </lineage>
</organism>
<dbReference type="GO" id="GO:0016829">
    <property type="term" value="F:lyase activity"/>
    <property type="evidence" value="ECO:0007669"/>
    <property type="project" value="UniProtKB-KW"/>
</dbReference>
<dbReference type="PANTHER" id="PTHR30352">
    <property type="entry name" value="PYRUVATE FORMATE-LYASE-ACTIVATING ENZYME"/>
    <property type="match status" value="1"/>
</dbReference>
<evidence type="ECO:0000256" key="1">
    <source>
        <dbReference type="ARBA" id="ARBA00001966"/>
    </source>
</evidence>
<keyword evidence="6" id="KW-0411">Iron-sulfur</keyword>
<dbReference type="SUPFAM" id="SSF102114">
    <property type="entry name" value="Radical SAM enzymes"/>
    <property type="match status" value="1"/>
</dbReference>
<keyword evidence="3" id="KW-0949">S-adenosyl-L-methionine</keyword>
<comment type="cofactor">
    <cofactor evidence="1">
        <name>[4Fe-4S] cluster</name>
        <dbReference type="ChEBI" id="CHEBI:49883"/>
    </cofactor>
</comment>
<evidence type="ECO:0000256" key="5">
    <source>
        <dbReference type="ARBA" id="ARBA00023004"/>
    </source>
</evidence>
<reference evidence="7" key="1">
    <citation type="submission" date="2018-06" db="EMBL/GenBank/DDBJ databases">
        <authorList>
            <person name="Zhirakovskaya E."/>
        </authorList>
    </citation>
    <scope>NUCLEOTIDE SEQUENCE</scope>
</reference>
<keyword evidence="5" id="KW-0408">Iron</keyword>
<keyword evidence="7" id="KW-0456">Lyase</keyword>
<evidence type="ECO:0000256" key="4">
    <source>
        <dbReference type="ARBA" id="ARBA00022723"/>
    </source>
</evidence>
<evidence type="ECO:0000313" key="7">
    <source>
        <dbReference type="EMBL" id="VAW60583.1"/>
    </source>
</evidence>
<dbReference type="AlphaFoldDB" id="A0A3B0X873"/>
<evidence type="ECO:0000256" key="2">
    <source>
        <dbReference type="ARBA" id="ARBA00022485"/>
    </source>
</evidence>
<accession>A0A3B0X873</accession>
<dbReference type="GO" id="GO:0046872">
    <property type="term" value="F:metal ion binding"/>
    <property type="evidence" value="ECO:0007669"/>
    <property type="project" value="UniProtKB-KW"/>
</dbReference>
<evidence type="ECO:0000256" key="3">
    <source>
        <dbReference type="ARBA" id="ARBA00022691"/>
    </source>
</evidence>
<keyword evidence="2" id="KW-0004">4Fe-4S</keyword>
<dbReference type="EMBL" id="UOFG01000126">
    <property type="protein sequence ID" value="VAW60583.1"/>
    <property type="molecule type" value="Genomic_DNA"/>
</dbReference>
<proteinExistence type="predicted"/>
<dbReference type="PANTHER" id="PTHR30352:SF5">
    <property type="entry name" value="PYRUVATE FORMATE-LYASE 1-ACTIVATING ENZYME"/>
    <property type="match status" value="1"/>
</dbReference>
<evidence type="ECO:0000256" key="6">
    <source>
        <dbReference type="ARBA" id="ARBA00023014"/>
    </source>
</evidence>